<dbReference type="AlphaFoldDB" id="G3MJ80"/>
<dbReference type="EMBL" id="JO841931">
    <property type="protein sequence ID" value="AEO33548.1"/>
    <property type="molecule type" value="mRNA"/>
</dbReference>
<reference evidence="1" key="1">
    <citation type="journal article" date="2011" name="PLoS ONE">
        <title>A deep insight into the sialotranscriptome of the gulf coast tick, Amblyomma maculatum.</title>
        <authorList>
            <person name="Karim S."/>
            <person name="Singh P."/>
            <person name="Ribeiro J.M."/>
        </authorList>
    </citation>
    <scope>NUCLEOTIDE SEQUENCE</scope>
    <source>
        <tissue evidence="1">Salivary gland</tissue>
    </source>
</reference>
<feature type="non-terminal residue" evidence="1">
    <location>
        <position position="1"/>
    </location>
</feature>
<accession>G3MJ80</accession>
<sequence length="229" mass="24969">RRSCSLYVVQATCTEEDQPWLAAHQSCNVTSHAIRRHLASVVIKVVVVSVLNPPVASEEESVVLVALAQETERSNTPLEDKCHLQNIKIIAQNYTEREPSERIVVRKALHNCTCDLGDGLTGKYPDGTECLVRHKGYNGELNLKAGKCKNGTCVYTLMARGCTGMDKEAQKPDGRQVGCAFICDKGTGTGKEFGYYPVDTPCVHLDNQTPVNGTCKKVGLETLCVKSGK</sequence>
<protein>
    <submittedName>
        <fullName evidence="1">Uncharacterized protein</fullName>
    </submittedName>
</protein>
<name>G3MJ80_AMBMU</name>
<organism evidence="1">
    <name type="scientific">Amblyomma maculatum</name>
    <name type="common">Gulf Coast tick</name>
    <dbReference type="NCBI Taxonomy" id="34609"/>
    <lineage>
        <taxon>Eukaryota</taxon>
        <taxon>Metazoa</taxon>
        <taxon>Ecdysozoa</taxon>
        <taxon>Arthropoda</taxon>
        <taxon>Chelicerata</taxon>
        <taxon>Arachnida</taxon>
        <taxon>Acari</taxon>
        <taxon>Parasitiformes</taxon>
        <taxon>Ixodida</taxon>
        <taxon>Ixodoidea</taxon>
        <taxon>Ixodidae</taxon>
        <taxon>Amblyomminae</taxon>
        <taxon>Amblyomma</taxon>
    </lineage>
</organism>
<evidence type="ECO:0000313" key="1">
    <source>
        <dbReference type="EMBL" id="AEO33548.1"/>
    </source>
</evidence>
<proteinExistence type="evidence at transcript level"/>